<comment type="function">
    <text evidence="1">Catalyzes the final step in the metabolic pathway of hydroxyproline.</text>
</comment>
<protein>
    <recommendedName>
        <fullName evidence="5">4-hydroxy-2-oxoglutarate aldolase, mitochondrial</fullName>
        <ecNumber evidence="4">4.1.3.16</ecNumber>
    </recommendedName>
    <alternativeName>
        <fullName evidence="9">Dihydrodipicolinate synthase-like</fullName>
    </alternativeName>
    <alternativeName>
        <fullName evidence="8">Probable 2-keto-4-hydroxyglutarate aldolase</fullName>
    </alternativeName>
</protein>
<reference evidence="15 16" key="1">
    <citation type="submission" date="2019-07" db="EMBL/GenBank/DDBJ databases">
        <title>Draft genome assembly of a fouling barnacle, Amphibalanus amphitrite (Darwin, 1854): The first reference genome for Thecostraca.</title>
        <authorList>
            <person name="Kim W."/>
        </authorList>
    </citation>
    <scope>NUCLEOTIDE SEQUENCE [LARGE SCALE GENOMIC DNA]</scope>
    <source>
        <strain evidence="15">SNU_AA5</strain>
        <tissue evidence="15">Soma without cirri and trophi</tissue>
    </source>
</reference>
<dbReference type="GO" id="GO:0008700">
    <property type="term" value="F:(R,S)-4-hydroxy-2-oxoglutarate aldolase activity"/>
    <property type="evidence" value="ECO:0007669"/>
    <property type="project" value="UniProtKB-EC"/>
</dbReference>
<evidence type="ECO:0000313" key="16">
    <source>
        <dbReference type="Proteomes" id="UP000440578"/>
    </source>
</evidence>
<proteinExistence type="inferred from homology"/>
<sequence length="325" mass="34729">MFARRFVAASSAMQRQFVRSISKSARLLQLDLKGIYPPICTPFTDDGKFDINYEKLAENMKVYQQSPLRGYLVQGSNGEYIYLTPSERVELVRRVRPLVTDGRLLLAGSGCESTAETVELSQQMAEAGADALVVVTPCYYKASMNDAAMVAHYTAVADASPVPVILYSVPANTGINLSVEAVSQLAAHPNIIGIKDSLGDISKLAQLVETTKDEQFQVLAGSAGFLLPALLVGCVGGICALANVVPEAVCRLESLWRSGSLTEAAKLQRKLVAPNAAVTRGLGVPGMKAAMDAHGLYGGPLRPPLLPLSDAQKVVLHKIFVDAEL</sequence>
<dbReference type="InterPro" id="IPR020625">
    <property type="entry name" value="Schiff_base-form_aldolases_AS"/>
</dbReference>
<feature type="binding site" evidence="14">
    <location>
        <position position="238"/>
    </location>
    <ligand>
        <name>pyruvate</name>
        <dbReference type="ChEBI" id="CHEBI:15361"/>
    </ligand>
</feature>
<evidence type="ECO:0000256" key="9">
    <source>
        <dbReference type="ARBA" id="ARBA00032879"/>
    </source>
</evidence>
<dbReference type="PIRSF" id="PIRSF001365">
    <property type="entry name" value="DHDPS"/>
    <property type="match status" value="1"/>
</dbReference>
<evidence type="ECO:0000313" key="15">
    <source>
        <dbReference type="EMBL" id="KAF0308392.1"/>
    </source>
</evidence>
<dbReference type="EMBL" id="VIIS01000488">
    <property type="protein sequence ID" value="KAF0308392.1"/>
    <property type="molecule type" value="Genomic_DNA"/>
</dbReference>
<dbReference type="PROSITE" id="PS00666">
    <property type="entry name" value="DHDPS_2"/>
    <property type="match status" value="1"/>
</dbReference>
<feature type="active site" description="Proton donor/acceptor" evidence="13">
    <location>
        <position position="167"/>
    </location>
</feature>
<dbReference type="OrthoDB" id="2161133at2759"/>
<keyword evidence="16" id="KW-1185">Reference proteome</keyword>
<evidence type="ECO:0000256" key="12">
    <source>
        <dbReference type="PIRNR" id="PIRNR001365"/>
    </source>
</evidence>
<dbReference type="InterPro" id="IPR002220">
    <property type="entry name" value="DapA-like"/>
</dbReference>
<evidence type="ECO:0000256" key="14">
    <source>
        <dbReference type="PIRSR" id="PIRSR001365-2"/>
    </source>
</evidence>
<dbReference type="Gene3D" id="3.20.20.70">
    <property type="entry name" value="Aldolase class I"/>
    <property type="match status" value="1"/>
</dbReference>
<accession>A0A6A4X205</accession>
<evidence type="ECO:0000256" key="6">
    <source>
        <dbReference type="ARBA" id="ARBA00023239"/>
    </source>
</evidence>
<evidence type="ECO:0000256" key="1">
    <source>
        <dbReference type="ARBA" id="ARBA00002577"/>
    </source>
</evidence>
<organism evidence="15 16">
    <name type="scientific">Amphibalanus amphitrite</name>
    <name type="common">Striped barnacle</name>
    <name type="synonym">Balanus amphitrite</name>
    <dbReference type="NCBI Taxonomy" id="1232801"/>
    <lineage>
        <taxon>Eukaryota</taxon>
        <taxon>Metazoa</taxon>
        <taxon>Ecdysozoa</taxon>
        <taxon>Arthropoda</taxon>
        <taxon>Crustacea</taxon>
        <taxon>Multicrustacea</taxon>
        <taxon>Cirripedia</taxon>
        <taxon>Thoracica</taxon>
        <taxon>Thoracicalcarea</taxon>
        <taxon>Balanomorpha</taxon>
        <taxon>Balanoidea</taxon>
        <taxon>Balanidae</taxon>
        <taxon>Amphibalaninae</taxon>
        <taxon>Amphibalanus</taxon>
    </lineage>
</organism>
<dbReference type="SUPFAM" id="SSF51569">
    <property type="entry name" value="Aldolase"/>
    <property type="match status" value="1"/>
</dbReference>
<keyword evidence="6 12" id="KW-0456">Lyase</keyword>
<dbReference type="Proteomes" id="UP000440578">
    <property type="component" value="Unassembled WGS sequence"/>
</dbReference>
<evidence type="ECO:0000256" key="2">
    <source>
        <dbReference type="ARBA" id="ARBA00007592"/>
    </source>
</evidence>
<dbReference type="SMART" id="SM01130">
    <property type="entry name" value="DHDPS"/>
    <property type="match status" value="1"/>
</dbReference>
<dbReference type="Pfam" id="PF00701">
    <property type="entry name" value="DHDPS"/>
    <property type="match status" value="1"/>
</dbReference>
<keyword evidence="7" id="KW-0704">Schiff base</keyword>
<evidence type="ECO:0000256" key="7">
    <source>
        <dbReference type="ARBA" id="ARBA00023270"/>
    </source>
</evidence>
<dbReference type="PANTHER" id="PTHR12128">
    <property type="entry name" value="DIHYDRODIPICOLINATE SYNTHASE"/>
    <property type="match status" value="1"/>
</dbReference>
<evidence type="ECO:0000256" key="5">
    <source>
        <dbReference type="ARBA" id="ARBA00018425"/>
    </source>
</evidence>
<dbReference type="PRINTS" id="PR00146">
    <property type="entry name" value="DHPICSNTHASE"/>
</dbReference>
<evidence type="ECO:0000256" key="8">
    <source>
        <dbReference type="ARBA" id="ARBA00030874"/>
    </source>
</evidence>
<dbReference type="GO" id="GO:0008840">
    <property type="term" value="F:4-hydroxy-tetrahydrodipicolinate synthase activity"/>
    <property type="evidence" value="ECO:0007669"/>
    <property type="project" value="TreeGrafter"/>
</dbReference>
<dbReference type="PANTHER" id="PTHR12128:SF66">
    <property type="entry name" value="4-HYDROXY-2-OXOGLUTARATE ALDOLASE, MITOCHONDRIAL"/>
    <property type="match status" value="1"/>
</dbReference>
<evidence type="ECO:0000256" key="11">
    <source>
        <dbReference type="ARBA" id="ARBA00033613"/>
    </source>
</evidence>
<evidence type="ECO:0000256" key="4">
    <source>
        <dbReference type="ARBA" id="ARBA00012215"/>
    </source>
</evidence>
<dbReference type="CDD" id="cd00408">
    <property type="entry name" value="DHDPS-like"/>
    <property type="match status" value="1"/>
</dbReference>
<gene>
    <name evidence="15" type="primary">hoga1</name>
    <name evidence="15" type="ORF">FJT64_020374</name>
</gene>
<comment type="catalytic activity">
    <reaction evidence="11">
        <text>(4S)-4-hydroxy-2-oxoglutarate = glyoxylate + pyruvate</text>
        <dbReference type="Rhea" id="RHEA:35639"/>
        <dbReference type="ChEBI" id="CHEBI:15361"/>
        <dbReference type="ChEBI" id="CHEBI:36655"/>
        <dbReference type="ChEBI" id="CHEBI:71685"/>
        <dbReference type="EC" id="4.1.3.16"/>
    </reaction>
</comment>
<dbReference type="AlphaFoldDB" id="A0A6A4X205"/>
<comment type="similarity">
    <text evidence="2 12">Belongs to the DapA family.</text>
</comment>
<evidence type="ECO:0000256" key="10">
    <source>
        <dbReference type="ARBA" id="ARBA00033610"/>
    </source>
</evidence>
<evidence type="ECO:0000256" key="13">
    <source>
        <dbReference type="PIRSR" id="PIRSR001365-1"/>
    </source>
</evidence>
<comment type="caution">
    <text evidence="15">The sequence shown here is derived from an EMBL/GenBank/DDBJ whole genome shotgun (WGS) entry which is preliminary data.</text>
</comment>
<comment type="subunit">
    <text evidence="3">Homotetramer.</text>
</comment>
<name>A0A6A4X205_AMPAM</name>
<dbReference type="GO" id="GO:0044281">
    <property type="term" value="P:small molecule metabolic process"/>
    <property type="evidence" value="ECO:0007669"/>
    <property type="project" value="UniProtKB-ARBA"/>
</dbReference>
<feature type="active site" description="Schiff-base intermediate with substrate" evidence="13">
    <location>
        <position position="195"/>
    </location>
</feature>
<dbReference type="InterPro" id="IPR013785">
    <property type="entry name" value="Aldolase_TIM"/>
</dbReference>
<comment type="catalytic activity">
    <reaction evidence="10">
        <text>(4R)-4-hydroxy-2-oxoglutarate = glyoxylate + pyruvate</text>
        <dbReference type="Rhea" id="RHEA:30687"/>
        <dbReference type="ChEBI" id="CHEBI:15361"/>
        <dbReference type="ChEBI" id="CHEBI:36655"/>
        <dbReference type="ChEBI" id="CHEBI:62213"/>
        <dbReference type="EC" id="4.1.3.16"/>
    </reaction>
</comment>
<dbReference type="EC" id="4.1.3.16" evidence="4"/>
<evidence type="ECO:0000256" key="3">
    <source>
        <dbReference type="ARBA" id="ARBA00011881"/>
    </source>
</evidence>